<sequence length="73" mass="7597">MNENVTFALKWGLILGLAIFAAQQFLAALAQKALPAPAVEAPPAGGPDVQPFCEAFPNDPLCTDFGGPGEAWI</sequence>
<dbReference type="Proteomes" id="UP000885759">
    <property type="component" value="Unassembled WGS sequence"/>
</dbReference>
<organism evidence="1">
    <name type="scientific">Oceanithermus profundus</name>
    <dbReference type="NCBI Taxonomy" id="187137"/>
    <lineage>
        <taxon>Bacteria</taxon>
        <taxon>Thermotogati</taxon>
        <taxon>Deinococcota</taxon>
        <taxon>Deinococci</taxon>
        <taxon>Thermales</taxon>
        <taxon>Thermaceae</taxon>
        <taxon>Oceanithermus</taxon>
    </lineage>
</organism>
<accession>A0A7C4VEF2</accession>
<evidence type="ECO:0000313" key="1">
    <source>
        <dbReference type="EMBL" id="HGY10243.1"/>
    </source>
</evidence>
<dbReference type="AlphaFoldDB" id="A0A7C4VEF2"/>
<reference evidence="1" key="1">
    <citation type="journal article" date="2020" name="mSystems">
        <title>Genome- and Community-Level Interaction Insights into Carbon Utilization and Element Cycling Functions of Hydrothermarchaeota in Hydrothermal Sediment.</title>
        <authorList>
            <person name="Zhou Z."/>
            <person name="Liu Y."/>
            <person name="Xu W."/>
            <person name="Pan J."/>
            <person name="Luo Z.H."/>
            <person name="Li M."/>
        </authorList>
    </citation>
    <scope>NUCLEOTIDE SEQUENCE [LARGE SCALE GENOMIC DNA]</scope>
    <source>
        <strain evidence="1">HyVt-570</strain>
    </source>
</reference>
<protein>
    <submittedName>
        <fullName evidence="1">Uncharacterized protein</fullName>
    </submittedName>
</protein>
<dbReference type="EMBL" id="DRPZ01000237">
    <property type="protein sequence ID" value="HGY10243.1"/>
    <property type="molecule type" value="Genomic_DNA"/>
</dbReference>
<comment type="caution">
    <text evidence="1">The sequence shown here is derived from an EMBL/GenBank/DDBJ whole genome shotgun (WGS) entry which is preliminary data.</text>
</comment>
<proteinExistence type="predicted"/>
<name>A0A7C4VEF2_9DEIN</name>
<gene>
    <name evidence="1" type="ORF">ENK37_09395</name>
</gene>